<evidence type="ECO:0000256" key="11">
    <source>
        <dbReference type="ARBA" id="ARBA00048179"/>
    </source>
</evidence>
<dbReference type="InterPro" id="IPR015168">
    <property type="entry name" value="SsuA/THI5"/>
</dbReference>
<sequence length="331" mass="34928">MAIPRTLMATLGCLAAVALGGCGGSSRIGEDLPRQDARLMLDATPGAVHAGIALAAERGFDRGEGVRLRLRRPGAGGALPALRRGQVEAAIVPLGELFALRERGVDAVGVMALVQRPLTTVLAEAGVRSGRDLERRRVAVGSGRADAAVLRSVVTADDGRLDRVEVVSGGEPADWLEAGRVEAAVVDAISEGVAARARRPELLELDPAERGVPTHPELVVVVTRTTLDERASVVRALIRALQRGYREAQVDPESAASALAARGARDERVTLLAQLDAVSPAWTAGAGAYGRLRPEALRAWARWAVAAEVLDERPSVERAFRTDLVSRQSTP</sequence>
<comment type="similarity">
    <text evidence="3">Belongs to the NMT1/THI5 family.</text>
</comment>
<dbReference type="SUPFAM" id="SSF53850">
    <property type="entry name" value="Periplasmic binding protein-like II"/>
    <property type="match status" value="1"/>
</dbReference>
<proteinExistence type="inferred from homology"/>
<dbReference type="PANTHER" id="PTHR31528:SF1">
    <property type="entry name" value="4-AMINO-5-HYDROXYMETHYL-2-METHYLPYRIMIDINE PHOSPHATE SYNTHASE THI11-RELATED"/>
    <property type="match status" value="1"/>
</dbReference>
<dbReference type="Pfam" id="PF09084">
    <property type="entry name" value="NMT1"/>
    <property type="match status" value="1"/>
</dbReference>
<evidence type="ECO:0000256" key="7">
    <source>
        <dbReference type="ARBA" id="ARBA00022898"/>
    </source>
</evidence>
<dbReference type="PANTHER" id="PTHR31528">
    <property type="entry name" value="4-AMINO-5-HYDROXYMETHYL-2-METHYLPYRIMIDINE PHOSPHATE SYNTHASE THI11-RELATED"/>
    <property type="match status" value="1"/>
</dbReference>
<organism evidence="13">
    <name type="scientific">uncultured Solirubrobacteraceae bacterium</name>
    <dbReference type="NCBI Taxonomy" id="1162706"/>
    <lineage>
        <taxon>Bacteria</taxon>
        <taxon>Bacillati</taxon>
        <taxon>Actinomycetota</taxon>
        <taxon>Thermoleophilia</taxon>
        <taxon>Solirubrobacterales</taxon>
        <taxon>Solirubrobacteraceae</taxon>
        <taxon>environmental samples</taxon>
    </lineage>
</organism>
<dbReference type="AlphaFoldDB" id="A0A6J4S3Q0"/>
<dbReference type="GO" id="GO:0009228">
    <property type="term" value="P:thiamine biosynthetic process"/>
    <property type="evidence" value="ECO:0007669"/>
    <property type="project" value="UniProtKB-KW"/>
</dbReference>
<keyword evidence="6" id="KW-0479">Metal-binding</keyword>
<name>A0A6J4S3Q0_9ACTN</name>
<dbReference type="GO" id="GO:0016740">
    <property type="term" value="F:transferase activity"/>
    <property type="evidence" value="ECO:0007669"/>
    <property type="project" value="UniProtKB-KW"/>
</dbReference>
<evidence type="ECO:0000259" key="12">
    <source>
        <dbReference type="Pfam" id="PF09084"/>
    </source>
</evidence>
<accession>A0A6J4S3Q0</accession>
<evidence type="ECO:0000256" key="1">
    <source>
        <dbReference type="ARBA" id="ARBA00003469"/>
    </source>
</evidence>
<dbReference type="EMBL" id="CADCVJ010000174">
    <property type="protein sequence ID" value="CAA9482113.1"/>
    <property type="molecule type" value="Genomic_DNA"/>
</dbReference>
<evidence type="ECO:0000256" key="2">
    <source>
        <dbReference type="ARBA" id="ARBA00004948"/>
    </source>
</evidence>
<evidence type="ECO:0000256" key="4">
    <source>
        <dbReference type="ARBA" id="ARBA00011738"/>
    </source>
</evidence>
<keyword evidence="5" id="KW-0808">Transferase</keyword>
<comment type="pathway">
    <text evidence="2">Cofactor biosynthesis; thiamine diphosphate biosynthesis.</text>
</comment>
<evidence type="ECO:0000313" key="13">
    <source>
        <dbReference type="EMBL" id="CAA9482113.1"/>
    </source>
</evidence>
<dbReference type="InterPro" id="IPR027939">
    <property type="entry name" value="NMT1/THI5"/>
</dbReference>
<evidence type="ECO:0000256" key="10">
    <source>
        <dbReference type="ARBA" id="ARBA00033171"/>
    </source>
</evidence>
<gene>
    <name evidence="13" type="ORF">AVDCRST_MAG38-2100</name>
</gene>
<feature type="domain" description="SsuA/THI5-like" evidence="12">
    <location>
        <begin position="48"/>
        <end position="255"/>
    </location>
</feature>
<protein>
    <recommendedName>
        <fullName evidence="10">Thiamine pyrimidine synthase</fullName>
    </recommendedName>
</protein>
<evidence type="ECO:0000256" key="3">
    <source>
        <dbReference type="ARBA" id="ARBA00009406"/>
    </source>
</evidence>
<evidence type="ECO:0000256" key="8">
    <source>
        <dbReference type="ARBA" id="ARBA00022977"/>
    </source>
</evidence>
<evidence type="ECO:0000256" key="9">
    <source>
        <dbReference type="ARBA" id="ARBA00023004"/>
    </source>
</evidence>
<keyword evidence="9" id="KW-0408">Iron</keyword>
<comment type="function">
    <text evidence="1">Responsible for the formation of the pyrimidine heterocycle in the thiamine biosynthesis pathway. Catalyzes the formation of hydroxymethylpyrimidine phosphate (HMP-P) from histidine and pyridoxal phosphate (PLP). The protein uses PLP and the active site histidine to form HMP-P, generating an inactive enzyme. The enzyme can only undergo a single turnover, which suggests it is a suicide enzyme.</text>
</comment>
<evidence type="ECO:0000256" key="5">
    <source>
        <dbReference type="ARBA" id="ARBA00022679"/>
    </source>
</evidence>
<keyword evidence="8" id="KW-0784">Thiamine biosynthesis</keyword>
<reference evidence="13" key="1">
    <citation type="submission" date="2020-02" db="EMBL/GenBank/DDBJ databases">
        <authorList>
            <person name="Meier V. D."/>
        </authorList>
    </citation>
    <scope>NUCLEOTIDE SEQUENCE</scope>
    <source>
        <strain evidence="13">AVDCRST_MAG38</strain>
    </source>
</reference>
<dbReference type="GO" id="GO:0046872">
    <property type="term" value="F:metal ion binding"/>
    <property type="evidence" value="ECO:0007669"/>
    <property type="project" value="UniProtKB-KW"/>
</dbReference>
<comment type="subunit">
    <text evidence="4">Homodimer.</text>
</comment>
<dbReference type="PROSITE" id="PS51257">
    <property type="entry name" value="PROKAR_LIPOPROTEIN"/>
    <property type="match status" value="1"/>
</dbReference>
<dbReference type="Gene3D" id="3.40.190.10">
    <property type="entry name" value="Periplasmic binding protein-like II"/>
    <property type="match status" value="2"/>
</dbReference>
<keyword evidence="7" id="KW-0663">Pyridoxal phosphate</keyword>
<evidence type="ECO:0000256" key="6">
    <source>
        <dbReference type="ARBA" id="ARBA00022723"/>
    </source>
</evidence>
<comment type="catalytic activity">
    <reaction evidence="11">
        <text>N(6)-(pyridoxal phosphate)-L-lysyl-[4-amino-5-hydroxymethyl-2-methylpyrimidine phosphate synthase] + L-histidyl-[4-amino-5-hydroxymethyl-2-methylpyrimidine phosphate synthase] + 2 Fe(3+) + 4 H2O = L-lysyl-[4-amino-5-hydroxymethyl-2-methylpyrimidine phosphate synthase] + (2S)-2-amino-5-hydroxy-4-oxopentanoyl-[4-amino-5-hydroxymethyl-2-methylpyrimidine phosphate synthase] + 4-amino-2-methyl-5-(phosphooxymethyl)pyrimidine + 3-oxopropanoate + 2 Fe(2+) + 2 H(+)</text>
        <dbReference type="Rhea" id="RHEA:65756"/>
        <dbReference type="Rhea" id="RHEA-COMP:16892"/>
        <dbReference type="Rhea" id="RHEA-COMP:16893"/>
        <dbReference type="Rhea" id="RHEA-COMP:16894"/>
        <dbReference type="Rhea" id="RHEA-COMP:16895"/>
        <dbReference type="ChEBI" id="CHEBI:15377"/>
        <dbReference type="ChEBI" id="CHEBI:15378"/>
        <dbReference type="ChEBI" id="CHEBI:29033"/>
        <dbReference type="ChEBI" id="CHEBI:29034"/>
        <dbReference type="ChEBI" id="CHEBI:29969"/>
        <dbReference type="ChEBI" id="CHEBI:29979"/>
        <dbReference type="ChEBI" id="CHEBI:33190"/>
        <dbReference type="ChEBI" id="CHEBI:58354"/>
        <dbReference type="ChEBI" id="CHEBI:143915"/>
        <dbReference type="ChEBI" id="CHEBI:157692"/>
    </reaction>
    <physiologicalReaction direction="left-to-right" evidence="11">
        <dbReference type="Rhea" id="RHEA:65757"/>
    </physiologicalReaction>
</comment>